<evidence type="ECO:0000256" key="12">
    <source>
        <dbReference type="RuleBase" id="RU364101"/>
    </source>
</evidence>
<feature type="compositionally biased region" description="Polar residues" evidence="13">
    <location>
        <begin position="972"/>
        <end position="995"/>
    </location>
</feature>
<dbReference type="AlphaFoldDB" id="A0A1V4JXH1"/>
<evidence type="ECO:0000256" key="8">
    <source>
        <dbReference type="ARBA" id="ARBA00022927"/>
    </source>
</evidence>
<feature type="domain" description="Sec16 Sec23-binding" evidence="14">
    <location>
        <begin position="464"/>
        <end position="697"/>
    </location>
</feature>
<keyword evidence="5" id="KW-0962">Peroxisome biogenesis</keyword>
<feature type="region of interest" description="Disordered" evidence="13">
    <location>
        <begin position="40"/>
        <end position="149"/>
    </location>
</feature>
<dbReference type="GO" id="GO:0007031">
    <property type="term" value="P:peroxisome organization"/>
    <property type="evidence" value="ECO:0007669"/>
    <property type="project" value="UniProtKB-KW"/>
</dbReference>
<keyword evidence="7 12" id="KW-0931">ER-Golgi transport</keyword>
<feature type="compositionally biased region" description="Polar residues" evidence="13">
    <location>
        <begin position="869"/>
        <end position="878"/>
    </location>
</feature>
<keyword evidence="8 12" id="KW-0653">Protein transport</keyword>
<evidence type="ECO:0000256" key="7">
    <source>
        <dbReference type="ARBA" id="ARBA00022892"/>
    </source>
</evidence>
<evidence type="ECO:0000313" key="16">
    <source>
        <dbReference type="EMBL" id="OPJ76834.1"/>
    </source>
</evidence>
<keyword evidence="9 12" id="KW-0333">Golgi apparatus</keyword>
<comment type="subcellular location">
    <subcellularLocation>
        <location evidence="2">Endoplasmic reticulum membrane</location>
        <topology evidence="2">Peripheral membrane protein</topology>
    </subcellularLocation>
    <subcellularLocation>
        <location evidence="1">Golgi apparatus membrane</location>
        <topology evidence="1">Peripheral membrane protein</topology>
    </subcellularLocation>
</comment>
<comment type="function">
    <text evidence="11">Plays a role in the organization of the endoplasmic reticulum exit sites (ERES), also known as transitional endoplasmic reticulum (tER). Required for secretory cargo traffic from the endoplasmic reticulum to the Golgi apparatus. Involved in peroxisome biogenesis. Regulates the transport of peroxisomal biogenesis factors PEX3 and PEX16 from the ER to peroxisomes.</text>
</comment>
<proteinExistence type="inferred from homology"/>
<dbReference type="InterPro" id="IPR024340">
    <property type="entry name" value="Sec16_CCD"/>
</dbReference>
<evidence type="ECO:0000313" key="17">
    <source>
        <dbReference type="Proteomes" id="UP000190648"/>
    </source>
</evidence>
<dbReference type="GO" id="GO:0016192">
    <property type="term" value="P:vesicle-mediated transport"/>
    <property type="evidence" value="ECO:0007669"/>
    <property type="project" value="UniProtKB-KW"/>
</dbReference>
<evidence type="ECO:0000256" key="9">
    <source>
        <dbReference type="ARBA" id="ARBA00023034"/>
    </source>
</evidence>
<dbReference type="Pfam" id="PF12931">
    <property type="entry name" value="TPR_Sec16"/>
    <property type="match status" value="1"/>
</dbReference>
<evidence type="ECO:0000256" key="4">
    <source>
        <dbReference type="ARBA" id="ARBA00022448"/>
    </source>
</evidence>
<feature type="region of interest" description="Disordered" evidence="13">
    <location>
        <begin position="810"/>
        <end position="1000"/>
    </location>
</feature>
<dbReference type="GO" id="GO:0015031">
    <property type="term" value="P:protein transport"/>
    <property type="evidence" value="ECO:0007669"/>
    <property type="project" value="UniProtKB-KW"/>
</dbReference>
<comment type="similarity">
    <text evidence="3 12">Belongs to the SEC16 family.</text>
</comment>
<comment type="subunit">
    <text evidence="12">SEC16A and SEC16B are each present in multiple copies in a heteromeric complex.</text>
</comment>
<evidence type="ECO:0000256" key="3">
    <source>
        <dbReference type="ARBA" id="ARBA00005927"/>
    </source>
</evidence>
<accession>A0A1V4JXH1</accession>
<evidence type="ECO:0000256" key="6">
    <source>
        <dbReference type="ARBA" id="ARBA00022824"/>
    </source>
</evidence>
<dbReference type="GO" id="GO:0005789">
    <property type="term" value="C:endoplasmic reticulum membrane"/>
    <property type="evidence" value="ECO:0007669"/>
    <property type="project" value="UniProtKB-SubCell"/>
</dbReference>
<evidence type="ECO:0000256" key="5">
    <source>
        <dbReference type="ARBA" id="ARBA00022593"/>
    </source>
</evidence>
<dbReference type="FunFam" id="1.25.40.1030:FF:000003">
    <property type="entry name" value="Protein transport protein sec16"/>
    <property type="match status" value="1"/>
</dbReference>
<evidence type="ECO:0000256" key="1">
    <source>
        <dbReference type="ARBA" id="ARBA00004395"/>
    </source>
</evidence>
<dbReference type="Gene3D" id="1.25.40.1030">
    <property type="match status" value="1"/>
</dbReference>
<keyword evidence="10 12" id="KW-0472">Membrane</keyword>
<comment type="caution">
    <text evidence="16">The sequence shown here is derived from an EMBL/GenBank/DDBJ whole genome shotgun (WGS) entry which is preliminary data.</text>
</comment>
<dbReference type="GO" id="GO:0000139">
    <property type="term" value="C:Golgi membrane"/>
    <property type="evidence" value="ECO:0007669"/>
    <property type="project" value="UniProtKB-SubCell"/>
</dbReference>
<evidence type="ECO:0000259" key="15">
    <source>
        <dbReference type="Pfam" id="PF12932"/>
    </source>
</evidence>
<dbReference type="GO" id="GO:0070971">
    <property type="term" value="C:endoplasmic reticulum exit site"/>
    <property type="evidence" value="ECO:0007669"/>
    <property type="project" value="TreeGrafter"/>
</dbReference>
<feature type="region of interest" description="Disordered" evidence="13">
    <location>
        <begin position="771"/>
        <end position="790"/>
    </location>
</feature>
<dbReference type="OrthoDB" id="8918678at2759"/>
<keyword evidence="4 12" id="KW-0813">Transport</keyword>
<feature type="compositionally biased region" description="Polar residues" evidence="13">
    <location>
        <begin position="942"/>
        <end position="951"/>
    </location>
</feature>
<sequence>MWQWTLAVTPGCGRAPAASEQVTKAIWDLTQQESGEVVMDPWAPAWPPQPRERQAALGGRGDAYHGPPPQHRQPLLRTGRPPRPGSWDGGHLPGHLPRRDTHRPASRAEYLESSRPNRPYSRQGFEDPHRQYPAVSYGDSYAHQSHQRQPLAWWDDRDLRQREPYNKSTNYQDQHYYRGYHPNLVATPPGQDRTQTYDSYKERHISAAQQEWAGGETLGSDAREPGSWEPSGQPNLLLQYRESGLSSSSYELSQYIRDGADHYDPTVSGTWSLAQAERPSVSTPASVVPHKFLLPHVVVCFGAGGQLVLVCPHQPAKGQLARVELHSLEVILQDTKEMEELQAFPGPLAREDLHKVDVITFCQQKITTSCDLSTQRGRDSALLWKFLVLLCQQNGSMVGSDIAELLMRDCRRQEKYKRQNPAANLIGLRDDEWMSRQSGTLDLITGEVPPVMETQAQIVEKFTKLLYYGRKKDALVWAMRNHLWGHALFLSSKMDPRTYSWVLTGFTSTLVTNDPLQTLFQLMSGRIPQAALCCGDATWGDWRPHLAVMLSNKIGDMELNHRAIVTMGDTLAGRGAIEAAHFCYLVADIPFGYFGAKAARMALLGSSHRQTFAQFARTEAIQRMEVFEYCQQLRQPEFFLLPFQVYKLLYASRLADHGLPAQALQYCEQIATVLLAQDATSHPVLAQQVIKLGERLKLCDPLLLEMPEQDQMLEPDWLVQLRACCQEWEVEDDLPLEVAPAQPELSWAAASMADREPGYELPQSESYQYDQWNQSVPPQGPSSHADMSLQPPAPVQVTALPVLSVGQELQPPAFGPGTITPPGEMFAEPPPQTVPSAGDAGEAQGAPLTPSGVQPSLSAEQEEVKARTRTISECSSISLEDDSRPSSETVAEDTAEELAPAGEVKPGEDKGSGFRWFGWFRSKPNKETSSKAASETDPDSPTLGQQDQMSPSPLDDPLMAWTSPSAQPPSSNPGGMQSENTFTDTPLSVETSSNKPPQPVGAVPLFNPLQVSQLTAAARPNQPRLLSQRRYPDLLFPLVATGMRASRFGSLGCTGGSDWPEAWDAMWETTGFGFNLPGAELSLSGLNRLQSWRRSSQGTRSIMQPHSVSGMGLIGWANPVEFPTFKPRRIQLDGSELAKGKCSSCALFWFSERPMTVANAKQPLTFT</sequence>
<protein>
    <recommendedName>
        <fullName evidence="12">Protein transport protein sec16</fullName>
    </recommendedName>
</protein>
<dbReference type="EMBL" id="LSYS01005497">
    <property type="protein sequence ID" value="OPJ76834.1"/>
    <property type="molecule type" value="Genomic_DNA"/>
</dbReference>
<dbReference type="GO" id="GO:0007030">
    <property type="term" value="P:Golgi organization"/>
    <property type="evidence" value="ECO:0007669"/>
    <property type="project" value="TreeGrafter"/>
</dbReference>
<evidence type="ECO:0000256" key="13">
    <source>
        <dbReference type="SAM" id="MobiDB-lite"/>
    </source>
</evidence>
<evidence type="ECO:0000256" key="2">
    <source>
        <dbReference type="ARBA" id="ARBA00004406"/>
    </source>
</evidence>
<feature type="domain" description="Sec16 central conserved" evidence="15">
    <location>
        <begin position="296"/>
        <end position="395"/>
    </location>
</feature>
<dbReference type="CDD" id="cd09233">
    <property type="entry name" value="ACE1-Sec16-like"/>
    <property type="match status" value="1"/>
</dbReference>
<dbReference type="Proteomes" id="UP000190648">
    <property type="component" value="Unassembled WGS sequence"/>
</dbReference>
<dbReference type="GO" id="GO:0012507">
    <property type="term" value="C:ER to Golgi transport vesicle membrane"/>
    <property type="evidence" value="ECO:0007669"/>
    <property type="project" value="TreeGrafter"/>
</dbReference>
<dbReference type="PANTHER" id="PTHR13402:SF11">
    <property type="entry name" value="PROTEIN TRANSPORT PROTEIN SEC16B"/>
    <property type="match status" value="1"/>
</dbReference>
<evidence type="ECO:0000256" key="10">
    <source>
        <dbReference type="ARBA" id="ARBA00023136"/>
    </source>
</evidence>
<organism evidence="16 17">
    <name type="scientific">Patagioenas fasciata monilis</name>
    <dbReference type="NCBI Taxonomy" id="372326"/>
    <lineage>
        <taxon>Eukaryota</taxon>
        <taxon>Metazoa</taxon>
        <taxon>Chordata</taxon>
        <taxon>Craniata</taxon>
        <taxon>Vertebrata</taxon>
        <taxon>Euteleostomi</taxon>
        <taxon>Archelosauria</taxon>
        <taxon>Archosauria</taxon>
        <taxon>Dinosauria</taxon>
        <taxon>Saurischia</taxon>
        <taxon>Theropoda</taxon>
        <taxon>Coelurosauria</taxon>
        <taxon>Aves</taxon>
        <taxon>Neognathae</taxon>
        <taxon>Neoaves</taxon>
        <taxon>Columbimorphae</taxon>
        <taxon>Columbiformes</taxon>
        <taxon>Columbidae</taxon>
        <taxon>Patagioenas</taxon>
    </lineage>
</organism>
<dbReference type="InterPro" id="IPR024298">
    <property type="entry name" value="Sec16_Sec23-bd"/>
</dbReference>
<reference evidence="16 17" key="1">
    <citation type="submission" date="2016-02" db="EMBL/GenBank/DDBJ databases">
        <title>Band-tailed pigeon sequencing and assembly.</title>
        <authorList>
            <person name="Soares A.E."/>
            <person name="Novak B.J."/>
            <person name="Rice E.S."/>
            <person name="O'Connell B."/>
            <person name="Chang D."/>
            <person name="Weber S."/>
            <person name="Shapiro B."/>
        </authorList>
    </citation>
    <scope>NUCLEOTIDE SEQUENCE [LARGE SCALE GENOMIC DNA]</scope>
    <source>
        <strain evidence="16">BTP2013</strain>
        <tissue evidence="16">Blood</tissue>
    </source>
</reference>
<evidence type="ECO:0000256" key="11">
    <source>
        <dbReference type="ARBA" id="ARBA00045648"/>
    </source>
</evidence>
<name>A0A1V4JXH1_PATFA</name>
<keyword evidence="17" id="KW-1185">Reference proteome</keyword>
<feature type="region of interest" description="Disordered" evidence="13">
    <location>
        <begin position="209"/>
        <end position="234"/>
    </location>
</feature>
<keyword evidence="6 12" id="KW-0256">Endoplasmic reticulum</keyword>
<dbReference type="Pfam" id="PF12932">
    <property type="entry name" value="Sec16"/>
    <property type="match status" value="1"/>
</dbReference>
<evidence type="ECO:0000259" key="14">
    <source>
        <dbReference type="Pfam" id="PF12931"/>
    </source>
</evidence>
<dbReference type="GO" id="GO:0070973">
    <property type="term" value="P:protein localization to endoplasmic reticulum exit site"/>
    <property type="evidence" value="ECO:0007669"/>
    <property type="project" value="TreeGrafter"/>
</dbReference>
<dbReference type="PANTHER" id="PTHR13402">
    <property type="entry name" value="RGPR-RELATED"/>
    <property type="match status" value="1"/>
</dbReference>
<dbReference type="STRING" id="372326.A0A1V4JXH1"/>
<gene>
    <name evidence="16" type="primary">SEC16B</name>
    <name evidence="16" type="ORF">AV530_007305</name>
</gene>